<dbReference type="EMBL" id="BPVZ01000022">
    <property type="protein sequence ID" value="GKV04746.1"/>
    <property type="molecule type" value="Genomic_DNA"/>
</dbReference>
<dbReference type="PANTHER" id="PTHR47947">
    <property type="entry name" value="CYTOCHROME P450 82C3-RELATED"/>
    <property type="match status" value="1"/>
</dbReference>
<dbReference type="InterPro" id="IPR011989">
    <property type="entry name" value="ARM-like"/>
</dbReference>
<sequence>MEVANPKKHKRDSSIALVGDNDLSLFEAIKKSQSTIDVLDICTLKKLVFSFKRRFRKNIKACVKYQNQLEHFANSEVDLHDNLRKLKILTKALELYPDLVNLNTIPSIVNLLLPGFTMNPMLGIATNPVNLGTWVRLSKSNFHKAKPNYQLMDLSLLFPSQYSMFAILFFPVLLFSLLWISNYLFKNKKREVPQAGGAWPLIGHLHLLRGSQPLHITLGNMVDKYGPIFTIKLGSRKVLVVNNSEIAKECLITNDKAFASRPKFVCTELLGYDNSMMGFAPYGPYWRQVRKIATLELLSNYRLEMLRHARESTIYASLQELYGLWKKQRDSSDKALADMEKWFANVSRNVMAKIIVGKQPNSSDAESERWIRLLKEFTELSGRFVLGDALPFLRWLDIGGDEKTMKKTAAELDQLAEEWLQEHKHRKISDETKSDEDFMDAMLSIIGVDNEQLDDITIKATCLALAIAGIDTSSITLIWALSLLLNNRYALKKLQHEINTIVGEERKVNESDLKNLNYLQAIIKETMRLYPAAPLLLPHQSTEDCTVSGFHVPAGIGMFINLPKIQRDSSMWMNPDEFQPERFLLSNKEVDVRGKNFELIPFGSGRRICPGINLALQVTQLTLANLVHGFEISTLLDQPVDMQEGVGLTNLKVAPLEVLIIPRLPAACYEVN</sequence>
<dbReference type="PROSITE" id="PS00086">
    <property type="entry name" value="CYTOCHROME_P450"/>
    <property type="match status" value="1"/>
</dbReference>
<dbReference type="Proteomes" id="UP001054252">
    <property type="component" value="Unassembled WGS sequence"/>
</dbReference>
<dbReference type="Pfam" id="PF00067">
    <property type="entry name" value="p450"/>
    <property type="match status" value="1"/>
</dbReference>
<keyword evidence="4 12" id="KW-0349">Heme</keyword>
<feature type="binding site" description="axial binding residue" evidence="12">
    <location>
        <position position="609"/>
    </location>
    <ligand>
        <name>heme</name>
        <dbReference type="ChEBI" id="CHEBI:30413"/>
    </ligand>
    <ligandPart>
        <name>Fe</name>
        <dbReference type="ChEBI" id="CHEBI:18248"/>
    </ligandPart>
</feature>
<comment type="subcellular location">
    <subcellularLocation>
        <location evidence="2">Membrane</location>
    </subcellularLocation>
</comment>
<dbReference type="GO" id="GO:0016709">
    <property type="term" value="F:oxidoreductase activity, acting on paired donors, with incorporation or reduction of molecular oxygen, NAD(P)H as one donor, and incorporation of one atom of oxygen"/>
    <property type="evidence" value="ECO:0007669"/>
    <property type="project" value="UniProtKB-ARBA"/>
</dbReference>
<dbReference type="PRINTS" id="PR00385">
    <property type="entry name" value="P450"/>
</dbReference>
<dbReference type="AlphaFoldDB" id="A0AAV5ISC1"/>
<evidence type="ECO:0000313" key="17">
    <source>
        <dbReference type="Proteomes" id="UP001054252"/>
    </source>
</evidence>
<evidence type="ECO:0000256" key="6">
    <source>
        <dbReference type="ARBA" id="ARBA00022723"/>
    </source>
</evidence>
<proteinExistence type="inferred from homology"/>
<evidence type="ECO:0000259" key="15">
    <source>
        <dbReference type="SMART" id="SM01156"/>
    </source>
</evidence>
<evidence type="ECO:0000256" key="1">
    <source>
        <dbReference type="ARBA" id="ARBA00001971"/>
    </source>
</evidence>
<dbReference type="Pfam" id="PF08216">
    <property type="entry name" value="CTNNBL"/>
    <property type="match status" value="1"/>
</dbReference>
<dbReference type="InterPro" id="IPR002401">
    <property type="entry name" value="Cyt_P450_E_grp-I"/>
</dbReference>
<dbReference type="InterPro" id="IPR001128">
    <property type="entry name" value="Cyt_P450"/>
</dbReference>
<evidence type="ECO:0000256" key="12">
    <source>
        <dbReference type="PIRSR" id="PIRSR602401-1"/>
    </source>
</evidence>
<dbReference type="GO" id="GO:0005506">
    <property type="term" value="F:iron ion binding"/>
    <property type="evidence" value="ECO:0007669"/>
    <property type="project" value="InterPro"/>
</dbReference>
<dbReference type="SUPFAM" id="SSF48264">
    <property type="entry name" value="Cytochrome P450"/>
    <property type="match status" value="1"/>
</dbReference>
<dbReference type="GO" id="GO:0016020">
    <property type="term" value="C:membrane"/>
    <property type="evidence" value="ECO:0007669"/>
    <property type="project" value="UniProtKB-SubCell"/>
</dbReference>
<reference evidence="16 17" key="1">
    <citation type="journal article" date="2021" name="Commun. Biol.">
        <title>The genome of Shorea leprosula (Dipterocarpaceae) highlights the ecological relevance of drought in aseasonal tropical rainforests.</title>
        <authorList>
            <person name="Ng K.K.S."/>
            <person name="Kobayashi M.J."/>
            <person name="Fawcett J.A."/>
            <person name="Hatakeyama M."/>
            <person name="Paape T."/>
            <person name="Ng C.H."/>
            <person name="Ang C.C."/>
            <person name="Tnah L.H."/>
            <person name="Lee C.T."/>
            <person name="Nishiyama T."/>
            <person name="Sese J."/>
            <person name="O'Brien M.J."/>
            <person name="Copetti D."/>
            <person name="Mohd Noor M.I."/>
            <person name="Ong R.C."/>
            <person name="Putra M."/>
            <person name="Sireger I.Z."/>
            <person name="Indrioko S."/>
            <person name="Kosugi Y."/>
            <person name="Izuno A."/>
            <person name="Isagi Y."/>
            <person name="Lee S.L."/>
            <person name="Shimizu K.K."/>
        </authorList>
    </citation>
    <scope>NUCLEOTIDE SEQUENCE [LARGE SCALE GENOMIC DNA]</scope>
    <source>
        <strain evidence="16">214</strain>
    </source>
</reference>
<keyword evidence="11 14" id="KW-0472">Membrane</keyword>
<organism evidence="16 17">
    <name type="scientific">Rubroshorea leprosula</name>
    <dbReference type="NCBI Taxonomy" id="152421"/>
    <lineage>
        <taxon>Eukaryota</taxon>
        <taxon>Viridiplantae</taxon>
        <taxon>Streptophyta</taxon>
        <taxon>Embryophyta</taxon>
        <taxon>Tracheophyta</taxon>
        <taxon>Spermatophyta</taxon>
        <taxon>Magnoliopsida</taxon>
        <taxon>eudicotyledons</taxon>
        <taxon>Gunneridae</taxon>
        <taxon>Pentapetalae</taxon>
        <taxon>rosids</taxon>
        <taxon>malvids</taxon>
        <taxon>Malvales</taxon>
        <taxon>Dipterocarpaceae</taxon>
        <taxon>Rubroshorea</taxon>
    </lineage>
</organism>
<feature type="transmembrane region" description="Helical" evidence="14">
    <location>
        <begin position="463"/>
        <end position="485"/>
    </location>
</feature>
<evidence type="ECO:0000256" key="4">
    <source>
        <dbReference type="ARBA" id="ARBA00022617"/>
    </source>
</evidence>
<name>A0AAV5ISC1_9ROSI</name>
<evidence type="ECO:0000256" key="8">
    <source>
        <dbReference type="ARBA" id="ARBA00023002"/>
    </source>
</evidence>
<dbReference type="InterPro" id="IPR050651">
    <property type="entry name" value="Plant_Cytochrome_P450_Monoox"/>
</dbReference>
<keyword evidence="9 12" id="KW-0408">Iron</keyword>
<keyword evidence="7 14" id="KW-1133">Transmembrane helix</keyword>
<dbReference type="InterPro" id="IPR036396">
    <property type="entry name" value="Cyt_P450_sf"/>
</dbReference>
<accession>A0AAV5ISC1</accession>
<dbReference type="GO" id="GO:0020037">
    <property type="term" value="F:heme binding"/>
    <property type="evidence" value="ECO:0007669"/>
    <property type="project" value="InterPro"/>
</dbReference>
<keyword evidence="10 13" id="KW-0503">Monooxygenase</keyword>
<comment type="caution">
    <text evidence="16">The sequence shown here is derived from an EMBL/GenBank/DDBJ whole genome shotgun (WGS) entry which is preliminary data.</text>
</comment>
<evidence type="ECO:0000256" key="11">
    <source>
        <dbReference type="ARBA" id="ARBA00023136"/>
    </source>
</evidence>
<evidence type="ECO:0000313" key="16">
    <source>
        <dbReference type="EMBL" id="GKV04746.1"/>
    </source>
</evidence>
<dbReference type="Gene3D" id="1.25.10.10">
    <property type="entry name" value="Leucine-rich Repeat Variant"/>
    <property type="match status" value="1"/>
</dbReference>
<dbReference type="InterPro" id="IPR017972">
    <property type="entry name" value="Cyt_P450_CS"/>
</dbReference>
<evidence type="ECO:0000256" key="14">
    <source>
        <dbReference type="SAM" id="Phobius"/>
    </source>
</evidence>
<evidence type="ECO:0000256" key="9">
    <source>
        <dbReference type="ARBA" id="ARBA00023004"/>
    </source>
</evidence>
<evidence type="ECO:0000256" key="3">
    <source>
        <dbReference type="ARBA" id="ARBA00010617"/>
    </source>
</evidence>
<protein>
    <recommendedName>
        <fullName evidence="15">Beta-catenin-like protein 1 N-terminal domain-containing protein</fullName>
    </recommendedName>
</protein>
<feature type="transmembrane region" description="Helical" evidence="14">
    <location>
        <begin position="162"/>
        <end position="185"/>
    </location>
</feature>
<dbReference type="Gene3D" id="1.10.630.10">
    <property type="entry name" value="Cytochrome P450"/>
    <property type="match status" value="1"/>
</dbReference>
<evidence type="ECO:0000256" key="5">
    <source>
        <dbReference type="ARBA" id="ARBA00022692"/>
    </source>
</evidence>
<evidence type="ECO:0000256" key="7">
    <source>
        <dbReference type="ARBA" id="ARBA00022989"/>
    </source>
</evidence>
<keyword evidence="5 14" id="KW-0812">Transmembrane</keyword>
<gene>
    <name evidence="16" type="ORF">SLEP1_g16859</name>
</gene>
<comment type="cofactor">
    <cofactor evidence="1 12">
        <name>heme</name>
        <dbReference type="ChEBI" id="CHEBI:30413"/>
    </cofactor>
</comment>
<dbReference type="PRINTS" id="PR00463">
    <property type="entry name" value="EP450I"/>
</dbReference>
<keyword evidence="6 12" id="KW-0479">Metal-binding</keyword>
<evidence type="ECO:0000256" key="10">
    <source>
        <dbReference type="ARBA" id="ARBA00023033"/>
    </source>
</evidence>
<dbReference type="FunFam" id="1.10.630.10:FF:000026">
    <property type="entry name" value="Cytochrome P450 82C4"/>
    <property type="match status" value="1"/>
</dbReference>
<dbReference type="InterPro" id="IPR013180">
    <property type="entry name" value="CTNNBL1_N"/>
</dbReference>
<feature type="domain" description="Beta-catenin-like protein 1 N-terminal" evidence="15">
    <location>
        <begin position="18"/>
        <end position="113"/>
    </location>
</feature>
<dbReference type="PANTHER" id="PTHR47947:SF26">
    <property type="entry name" value="CYTOCHROME P450"/>
    <property type="match status" value="1"/>
</dbReference>
<comment type="similarity">
    <text evidence="3 13">Belongs to the cytochrome P450 family.</text>
</comment>
<evidence type="ECO:0000256" key="2">
    <source>
        <dbReference type="ARBA" id="ARBA00004370"/>
    </source>
</evidence>
<keyword evidence="17" id="KW-1185">Reference proteome</keyword>
<keyword evidence="8 13" id="KW-0560">Oxidoreductase</keyword>
<dbReference type="SMART" id="SM01156">
    <property type="entry name" value="DUF1716"/>
    <property type="match status" value="1"/>
</dbReference>
<evidence type="ECO:0000256" key="13">
    <source>
        <dbReference type="RuleBase" id="RU000461"/>
    </source>
</evidence>